<feature type="region of interest" description="Disordered" evidence="2">
    <location>
        <begin position="104"/>
        <end position="140"/>
    </location>
</feature>
<feature type="compositionally biased region" description="Basic residues" evidence="2">
    <location>
        <begin position="104"/>
        <end position="124"/>
    </location>
</feature>
<evidence type="ECO:0000313" key="3">
    <source>
        <dbReference type="EMBL" id="AKM11252.1"/>
    </source>
</evidence>
<dbReference type="InterPro" id="IPR000352">
    <property type="entry name" value="Pep_chain_release_fac_I"/>
</dbReference>
<dbReference type="Proteomes" id="UP000035287">
    <property type="component" value="Chromosome"/>
</dbReference>
<dbReference type="STRING" id="1348774.AB433_16750"/>
<dbReference type="PANTHER" id="PTHR47814">
    <property type="entry name" value="PEPTIDYL-TRNA HYDROLASE ARFB"/>
    <property type="match status" value="1"/>
</dbReference>
<reference evidence="3 4" key="1">
    <citation type="submission" date="2015-06" db="EMBL/GenBank/DDBJ databases">
        <authorList>
            <person name="Zeng Y."/>
            <person name="Huang Y."/>
        </authorList>
    </citation>
    <scope>NUCLEOTIDE SEQUENCE [LARGE SCALE GENOMIC DNA]</scope>
    <source>
        <strain evidence="3 4">PQ-2</strain>
    </source>
</reference>
<evidence type="ECO:0000313" key="4">
    <source>
        <dbReference type="Proteomes" id="UP000035287"/>
    </source>
</evidence>
<dbReference type="Gene3D" id="3.30.160.20">
    <property type="match status" value="1"/>
</dbReference>
<dbReference type="Pfam" id="PF00472">
    <property type="entry name" value="RF-1"/>
    <property type="match status" value="1"/>
</dbReference>
<dbReference type="AlphaFoldDB" id="A0A0G3XJ85"/>
<dbReference type="RefSeq" id="WP_047822634.1">
    <property type="nucleotide sequence ID" value="NZ_CP011770.1"/>
</dbReference>
<dbReference type="GO" id="GO:0004045">
    <property type="term" value="F:peptidyl-tRNA hydrolase activity"/>
    <property type="evidence" value="ECO:0007669"/>
    <property type="project" value="TreeGrafter"/>
</dbReference>
<dbReference type="GO" id="GO:0043022">
    <property type="term" value="F:ribosome binding"/>
    <property type="evidence" value="ECO:0007669"/>
    <property type="project" value="TreeGrafter"/>
</dbReference>
<sequence length="140" mass="15410">MAETAEETIARAHGLAEERFIAASGPGGQNVNKVATAVQLRVNIYRLGLPPQVFHRLKALAGGRVAASGDLIIDARRFRTQEQNRADARDRLAELLAQAYVQPKKRAKSRVNRVGKTQRLKAKKARGDVKSKRGAVKSWD</sequence>
<dbReference type="KEGG" id="cna:AB433_16750"/>
<dbReference type="GO" id="GO:0072344">
    <property type="term" value="P:rescue of stalled ribosome"/>
    <property type="evidence" value="ECO:0007669"/>
    <property type="project" value="TreeGrafter"/>
</dbReference>
<evidence type="ECO:0000256" key="1">
    <source>
        <dbReference type="ARBA" id="ARBA00010835"/>
    </source>
</evidence>
<dbReference type="GO" id="GO:0003747">
    <property type="term" value="F:translation release factor activity"/>
    <property type="evidence" value="ECO:0007669"/>
    <property type="project" value="InterPro"/>
</dbReference>
<dbReference type="EMBL" id="CP011770">
    <property type="protein sequence ID" value="AKM11252.1"/>
    <property type="molecule type" value="Genomic_DNA"/>
</dbReference>
<protein>
    <submittedName>
        <fullName evidence="3">Peptide chain release factor 1</fullName>
    </submittedName>
</protein>
<dbReference type="OrthoDB" id="9815709at2"/>
<gene>
    <name evidence="3" type="ORF">AB433_16750</name>
</gene>
<dbReference type="SUPFAM" id="SSF75620">
    <property type="entry name" value="Release factor"/>
    <property type="match status" value="1"/>
</dbReference>
<proteinExistence type="inferred from homology"/>
<evidence type="ECO:0000256" key="2">
    <source>
        <dbReference type="SAM" id="MobiDB-lite"/>
    </source>
</evidence>
<dbReference type="PANTHER" id="PTHR47814:SF1">
    <property type="entry name" value="PEPTIDYL-TRNA HYDROLASE ARFB"/>
    <property type="match status" value="1"/>
</dbReference>
<dbReference type="PATRIC" id="fig|1348774.3.peg.3520"/>
<keyword evidence="4" id="KW-1185">Reference proteome</keyword>
<dbReference type="NCBIfam" id="NF006718">
    <property type="entry name" value="PRK09256.1"/>
    <property type="match status" value="1"/>
</dbReference>
<accession>A0A0G3XJ85</accession>
<name>A0A0G3XJ85_9SPHN</name>
<comment type="similarity">
    <text evidence="1">Belongs to the prokaryotic/mitochondrial release factor family.</text>
</comment>
<organism evidence="3 4">
    <name type="scientific">Croceicoccus naphthovorans</name>
    <dbReference type="NCBI Taxonomy" id="1348774"/>
    <lineage>
        <taxon>Bacteria</taxon>
        <taxon>Pseudomonadati</taxon>
        <taxon>Pseudomonadota</taxon>
        <taxon>Alphaproteobacteria</taxon>
        <taxon>Sphingomonadales</taxon>
        <taxon>Erythrobacteraceae</taxon>
        <taxon>Croceicoccus</taxon>
    </lineage>
</organism>
<dbReference type="InterPro" id="IPR045853">
    <property type="entry name" value="Pep_chain_release_fac_I_sf"/>
</dbReference>